<evidence type="ECO:0000256" key="1">
    <source>
        <dbReference type="ARBA" id="ARBA00008059"/>
    </source>
</evidence>
<dbReference type="PANTHER" id="PTHR30050:SF4">
    <property type="entry name" value="ATP-BINDING PROTEIN RV3427C IN INSERTION SEQUENCE-RELATED"/>
    <property type="match status" value="1"/>
</dbReference>
<keyword evidence="6" id="KW-1185">Reference proteome</keyword>
<dbReference type="NCBIfam" id="NF038214">
    <property type="entry name" value="IS21_help_AAA"/>
    <property type="match status" value="1"/>
</dbReference>
<evidence type="ECO:0000313" key="5">
    <source>
        <dbReference type="EMBL" id="QDU63396.1"/>
    </source>
</evidence>
<dbReference type="CDD" id="cd00009">
    <property type="entry name" value="AAA"/>
    <property type="match status" value="1"/>
</dbReference>
<dbReference type="InterPro" id="IPR028350">
    <property type="entry name" value="DNAC/IstB-like"/>
</dbReference>
<dbReference type="Gene3D" id="3.40.50.300">
    <property type="entry name" value="P-loop containing nucleotide triphosphate hydrolases"/>
    <property type="match status" value="1"/>
</dbReference>
<sequence length="256" mass="29045">MNKTTTKSTVLLKHHLKALKLPTVHDECERIARRCAADNADHLAFLLQLCELELIERERRAAARRLKAARFPTTKTLEEFDFAARASLNKPLVLELLKGDYLERRENILLIGPSGTGKTHLATALGMAACAQGRKVRFVRVTELLTLLLEARDERQLLRLRQQLAKLDLLILDELGYVPASKAGAELLFDVIATAYERYSLLVTTNLPFEHWTEVLGSERLTGAALDRLTHRCHILETTGESYRLKDAKRRRQRTG</sequence>
<dbReference type="SMART" id="SM00382">
    <property type="entry name" value="AAA"/>
    <property type="match status" value="1"/>
</dbReference>
<dbReference type="InterPro" id="IPR002611">
    <property type="entry name" value="IstB_ATP-bd"/>
</dbReference>
<keyword evidence="2" id="KW-0547">Nucleotide-binding</keyword>
<name>A0A518B8T4_9BACT</name>
<feature type="domain" description="AAA+ ATPase" evidence="4">
    <location>
        <begin position="104"/>
        <end position="241"/>
    </location>
</feature>
<dbReference type="InterPro" id="IPR003593">
    <property type="entry name" value="AAA+_ATPase"/>
</dbReference>
<dbReference type="PANTHER" id="PTHR30050">
    <property type="entry name" value="CHROMOSOMAL REPLICATION INITIATOR PROTEIN DNAA"/>
    <property type="match status" value="1"/>
</dbReference>
<gene>
    <name evidence="5" type="ORF">Pan216_42740</name>
</gene>
<protein>
    <submittedName>
        <fullName evidence="5">Transposase/IS protein</fullName>
    </submittedName>
</protein>
<keyword evidence="3" id="KW-0067">ATP-binding</keyword>
<proteinExistence type="inferred from homology"/>
<dbReference type="RefSeq" id="WP_145260834.1">
    <property type="nucleotide sequence ID" value="NZ_CP036279.1"/>
</dbReference>
<evidence type="ECO:0000313" key="6">
    <source>
        <dbReference type="Proteomes" id="UP000317093"/>
    </source>
</evidence>
<organism evidence="5 6">
    <name type="scientific">Kolteria novifilia</name>
    <dbReference type="NCBI Taxonomy" id="2527975"/>
    <lineage>
        <taxon>Bacteria</taxon>
        <taxon>Pseudomonadati</taxon>
        <taxon>Planctomycetota</taxon>
        <taxon>Planctomycetia</taxon>
        <taxon>Kolteriales</taxon>
        <taxon>Kolteriaceae</taxon>
        <taxon>Kolteria</taxon>
    </lineage>
</organism>
<dbReference type="Pfam" id="PF01695">
    <property type="entry name" value="IstB_IS21"/>
    <property type="match status" value="1"/>
</dbReference>
<dbReference type="InterPro" id="IPR047661">
    <property type="entry name" value="IstB"/>
</dbReference>
<evidence type="ECO:0000259" key="4">
    <source>
        <dbReference type="SMART" id="SM00382"/>
    </source>
</evidence>
<dbReference type="SUPFAM" id="SSF52540">
    <property type="entry name" value="P-loop containing nucleoside triphosphate hydrolases"/>
    <property type="match status" value="1"/>
</dbReference>
<evidence type="ECO:0000256" key="3">
    <source>
        <dbReference type="ARBA" id="ARBA00022840"/>
    </source>
</evidence>
<dbReference type="OrthoDB" id="9776217at2"/>
<accession>A0A518B8T4</accession>
<dbReference type="EMBL" id="CP036279">
    <property type="protein sequence ID" value="QDU63396.1"/>
    <property type="molecule type" value="Genomic_DNA"/>
</dbReference>
<dbReference type="InterPro" id="IPR027417">
    <property type="entry name" value="P-loop_NTPase"/>
</dbReference>
<dbReference type="AlphaFoldDB" id="A0A518B8T4"/>
<dbReference type="Proteomes" id="UP000317093">
    <property type="component" value="Chromosome"/>
</dbReference>
<dbReference type="KEGG" id="knv:Pan216_42740"/>
<dbReference type="GO" id="GO:0006260">
    <property type="term" value="P:DNA replication"/>
    <property type="evidence" value="ECO:0007669"/>
    <property type="project" value="TreeGrafter"/>
</dbReference>
<reference evidence="5 6" key="1">
    <citation type="submission" date="2019-02" db="EMBL/GenBank/DDBJ databases">
        <title>Deep-cultivation of Planctomycetes and their phenomic and genomic characterization uncovers novel biology.</title>
        <authorList>
            <person name="Wiegand S."/>
            <person name="Jogler M."/>
            <person name="Boedeker C."/>
            <person name="Pinto D."/>
            <person name="Vollmers J."/>
            <person name="Rivas-Marin E."/>
            <person name="Kohn T."/>
            <person name="Peeters S.H."/>
            <person name="Heuer A."/>
            <person name="Rast P."/>
            <person name="Oberbeckmann S."/>
            <person name="Bunk B."/>
            <person name="Jeske O."/>
            <person name="Meyerdierks A."/>
            <person name="Storesund J.E."/>
            <person name="Kallscheuer N."/>
            <person name="Luecker S."/>
            <person name="Lage O.M."/>
            <person name="Pohl T."/>
            <person name="Merkel B.J."/>
            <person name="Hornburger P."/>
            <person name="Mueller R.-W."/>
            <person name="Bruemmer F."/>
            <person name="Labrenz M."/>
            <person name="Spormann A.M."/>
            <person name="Op den Camp H."/>
            <person name="Overmann J."/>
            <person name="Amann R."/>
            <person name="Jetten M.S.M."/>
            <person name="Mascher T."/>
            <person name="Medema M.H."/>
            <person name="Devos D.P."/>
            <person name="Kaster A.-K."/>
            <person name="Ovreas L."/>
            <person name="Rohde M."/>
            <person name="Galperin M.Y."/>
            <person name="Jogler C."/>
        </authorList>
    </citation>
    <scope>NUCLEOTIDE SEQUENCE [LARGE SCALE GENOMIC DNA]</scope>
    <source>
        <strain evidence="5 6">Pan216</strain>
    </source>
</reference>
<dbReference type="PIRSF" id="PIRSF003073">
    <property type="entry name" value="DNAC_TnpB_IstB"/>
    <property type="match status" value="1"/>
</dbReference>
<dbReference type="GO" id="GO:0005524">
    <property type="term" value="F:ATP binding"/>
    <property type="evidence" value="ECO:0007669"/>
    <property type="project" value="UniProtKB-KW"/>
</dbReference>
<comment type="similarity">
    <text evidence="1">Belongs to the IS21/IS1162 putative ATP-binding protein family.</text>
</comment>
<evidence type="ECO:0000256" key="2">
    <source>
        <dbReference type="ARBA" id="ARBA00022741"/>
    </source>
</evidence>